<keyword evidence="1" id="KW-0723">Serine/threonine-protein kinase</keyword>
<evidence type="ECO:0000256" key="2">
    <source>
        <dbReference type="SAM" id="MobiDB-lite"/>
    </source>
</evidence>
<feature type="compositionally biased region" description="Pro residues" evidence="2">
    <location>
        <begin position="15"/>
        <end position="25"/>
    </location>
</feature>
<dbReference type="InterPro" id="IPR036890">
    <property type="entry name" value="HATPase_C_sf"/>
</dbReference>
<dbReference type="EMBL" id="LAXD01000001">
    <property type="protein sequence ID" value="KWX01747.1"/>
    <property type="molecule type" value="Genomic_DNA"/>
</dbReference>
<keyword evidence="1" id="KW-0808">Transferase</keyword>
<feature type="region of interest" description="Disordered" evidence="2">
    <location>
        <begin position="175"/>
        <end position="194"/>
    </location>
</feature>
<dbReference type="PANTHER" id="PTHR35526:SF3">
    <property type="entry name" value="ANTI-SIGMA-F FACTOR RSBW"/>
    <property type="match status" value="1"/>
</dbReference>
<keyword evidence="1" id="KW-0418">Kinase</keyword>
<evidence type="ECO:0000259" key="3">
    <source>
        <dbReference type="Pfam" id="PF13581"/>
    </source>
</evidence>
<evidence type="ECO:0000313" key="5">
    <source>
        <dbReference type="Proteomes" id="UP000070188"/>
    </source>
</evidence>
<dbReference type="Gene3D" id="3.30.565.10">
    <property type="entry name" value="Histidine kinase-like ATPase, C-terminal domain"/>
    <property type="match status" value="1"/>
</dbReference>
<feature type="domain" description="Histidine kinase/HSP90-like ATPase" evidence="3">
    <location>
        <begin position="34"/>
        <end position="163"/>
    </location>
</feature>
<dbReference type="GO" id="GO:0004674">
    <property type="term" value="F:protein serine/threonine kinase activity"/>
    <property type="evidence" value="ECO:0007669"/>
    <property type="project" value="UniProtKB-KW"/>
</dbReference>
<reference evidence="5" key="1">
    <citation type="submission" date="2015-04" db="EMBL/GenBank/DDBJ databases">
        <title>Physiological reanalysis, assessment of diazotrophy, and genome sequences of multiple isolates of Streptomyces thermoautotrophicus.</title>
        <authorList>
            <person name="MacKellar D.C."/>
            <person name="Lieber L."/>
            <person name="Norman J."/>
            <person name="Bolger A."/>
            <person name="Tobin C."/>
            <person name="Murray J.W."/>
            <person name="Chang R."/>
            <person name="Ford T."/>
            <person name="Nguyen P.Q."/>
            <person name="Woodward J."/>
            <person name="Permingeat H."/>
            <person name="Joshi N.S."/>
            <person name="Silver P.A."/>
            <person name="Usadel B."/>
            <person name="Rutherford A.W."/>
            <person name="Friesen M."/>
            <person name="Prell J."/>
        </authorList>
    </citation>
    <scope>NUCLEOTIDE SEQUENCE [LARGE SCALE GENOMIC DNA]</scope>
    <source>
        <strain evidence="5">H1</strain>
    </source>
</reference>
<name>A0A132MV94_9ACTN</name>
<dbReference type="CDD" id="cd16936">
    <property type="entry name" value="HATPase_RsbW-like"/>
    <property type="match status" value="1"/>
</dbReference>
<evidence type="ECO:0000256" key="1">
    <source>
        <dbReference type="ARBA" id="ARBA00022527"/>
    </source>
</evidence>
<accession>A0A132MV94</accession>
<sequence length="221" mass="24327">MTAATVERPARSTPRPAPSLRPHPPGQVSELRLAALLTAVGCARRFARHALWSWRLDGLGELGDSVDLVTSELVTNAVRATGIAEEHPRYVDLYDQPPSLVIVRLRLLAASLFVEVWDADPTPPVLREPTLHEEGGRGLFLVAAVSKSWNFYPSRAGGKVVWAELAIPALETTQELPPPVLPRRSPASRQVRPVEVTDDLSTLQRVLHGLRRLDDGRARSR</sequence>
<feature type="region of interest" description="Disordered" evidence="2">
    <location>
        <begin position="1"/>
        <end position="25"/>
    </location>
</feature>
<comment type="caution">
    <text evidence="4">The sequence shown here is derived from an EMBL/GenBank/DDBJ whole genome shotgun (WGS) entry which is preliminary data.</text>
</comment>
<dbReference type="STRING" id="1469144.LI90_2779"/>
<dbReference type="Pfam" id="PF13581">
    <property type="entry name" value="HATPase_c_2"/>
    <property type="match status" value="1"/>
</dbReference>
<proteinExistence type="predicted"/>
<dbReference type="PANTHER" id="PTHR35526">
    <property type="entry name" value="ANTI-SIGMA-F FACTOR RSBW-RELATED"/>
    <property type="match status" value="1"/>
</dbReference>
<gene>
    <name evidence="4" type="ORF">LI90_2779</name>
</gene>
<dbReference type="InterPro" id="IPR003594">
    <property type="entry name" value="HATPase_dom"/>
</dbReference>
<organism evidence="4 5">
    <name type="scientific">Carbonactinospora thermoautotrophica</name>
    <dbReference type="NCBI Taxonomy" id="1469144"/>
    <lineage>
        <taxon>Bacteria</taxon>
        <taxon>Bacillati</taxon>
        <taxon>Actinomycetota</taxon>
        <taxon>Actinomycetes</taxon>
        <taxon>Kitasatosporales</taxon>
        <taxon>Carbonactinosporaceae</taxon>
        <taxon>Carbonactinospora</taxon>
    </lineage>
</organism>
<dbReference type="Proteomes" id="UP000070188">
    <property type="component" value="Unassembled WGS sequence"/>
</dbReference>
<dbReference type="AlphaFoldDB" id="A0A132MV94"/>
<dbReference type="PATRIC" id="fig|1469144.10.peg.3005"/>
<keyword evidence="5" id="KW-1185">Reference proteome</keyword>
<evidence type="ECO:0000313" key="4">
    <source>
        <dbReference type="EMBL" id="KWX01747.1"/>
    </source>
</evidence>
<protein>
    <submittedName>
        <fullName evidence="4">Putative anti-sigma regulatory factor</fullName>
    </submittedName>
</protein>
<dbReference type="InterPro" id="IPR050267">
    <property type="entry name" value="Anti-sigma-factor_SerPK"/>
</dbReference>